<organism evidence="3 4">
    <name type="scientific">Williamsia limnetica</name>
    <dbReference type="NCBI Taxonomy" id="882452"/>
    <lineage>
        <taxon>Bacteria</taxon>
        <taxon>Bacillati</taxon>
        <taxon>Actinomycetota</taxon>
        <taxon>Actinomycetes</taxon>
        <taxon>Mycobacteriales</taxon>
        <taxon>Nocardiaceae</taxon>
        <taxon>Williamsia</taxon>
    </lineage>
</organism>
<comment type="similarity">
    <text evidence="1">Belongs to the short-chain dehydrogenases/reductases (SDR) family.</text>
</comment>
<reference evidence="3 4" key="1">
    <citation type="submission" date="2018-06" db="EMBL/GenBank/DDBJ databases">
        <title>Genomic Encyclopedia of Type Strains, Phase IV (KMG-IV): sequencing the most valuable type-strain genomes for metagenomic binning, comparative biology and taxonomic classification.</title>
        <authorList>
            <person name="Goeker M."/>
        </authorList>
    </citation>
    <scope>NUCLEOTIDE SEQUENCE [LARGE SCALE GENOMIC DNA]</scope>
    <source>
        <strain evidence="3 4">DSM 45521</strain>
    </source>
</reference>
<dbReference type="InterPro" id="IPR036291">
    <property type="entry name" value="NAD(P)-bd_dom_sf"/>
</dbReference>
<keyword evidence="2" id="KW-0560">Oxidoreductase</keyword>
<evidence type="ECO:0000256" key="1">
    <source>
        <dbReference type="ARBA" id="ARBA00006484"/>
    </source>
</evidence>
<sequence>MSKKIVITGGGTGIGRAIAVRFAAAGDQVVITGRRAAVLENAAQEIGTGVPWRLSMRRTRRLWLGSLQTSVRLMYWSITRVATQTSTARTSTPFRLSLTHGGRTLSRTLYLRF</sequence>
<accession>A0A318RU67</accession>
<dbReference type="PANTHER" id="PTHR43669:SF3">
    <property type="entry name" value="ALCOHOL DEHYDROGENASE, PUTATIVE (AFU_ORTHOLOGUE AFUA_3G03445)-RELATED"/>
    <property type="match status" value="1"/>
</dbReference>
<dbReference type="Gene3D" id="3.40.50.720">
    <property type="entry name" value="NAD(P)-binding Rossmann-like Domain"/>
    <property type="match status" value="1"/>
</dbReference>
<dbReference type="SUPFAM" id="SSF51735">
    <property type="entry name" value="NAD(P)-binding Rossmann-fold domains"/>
    <property type="match status" value="1"/>
</dbReference>
<evidence type="ECO:0000313" key="4">
    <source>
        <dbReference type="Proteomes" id="UP000247591"/>
    </source>
</evidence>
<dbReference type="InterPro" id="IPR002347">
    <property type="entry name" value="SDR_fam"/>
</dbReference>
<dbReference type="EMBL" id="QJSP01000001">
    <property type="protein sequence ID" value="PYE20835.1"/>
    <property type="molecule type" value="Genomic_DNA"/>
</dbReference>
<dbReference type="AlphaFoldDB" id="A0A318RU67"/>
<evidence type="ECO:0000256" key="2">
    <source>
        <dbReference type="ARBA" id="ARBA00023002"/>
    </source>
</evidence>
<gene>
    <name evidence="3" type="ORF">DFR67_101226</name>
</gene>
<comment type="caution">
    <text evidence="3">The sequence shown here is derived from an EMBL/GenBank/DDBJ whole genome shotgun (WGS) entry which is preliminary data.</text>
</comment>
<dbReference type="Proteomes" id="UP000247591">
    <property type="component" value="Unassembled WGS sequence"/>
</dbReference>
<proteinExistence type="inferred from homology"/>
<dbReference type="PANTHER" id="PTHR43669">
    <property type="entry name" value="5-KETO-D-GLUCONATE 5-REDUCTASE"/>
    <property type="match status" value="1"/>
</dbReference>
<keyword evidence="4" id="KW-1185">Reference proteome</keyword>
<protein>
    <submittedName>
        <fullName evidence="3">Short subunit dehydrogenase</fullName>
    </submittedName>
</protein>
<evidence type="ECO:0000313" key="3">
    <source>
        <dbReference type="EMBL" id="PYE20835.1"/>
    </source>
</evidence>
<dbReference type="Pfam" id="PF00106">
    <property type="entry name" value="adh_short"/>
    <property type="match status" value="1"/>
</dbReference>
<name>A0A318RU67_WILLI</name>
<dbReference type="GO" id="GO:0016491">
    <property type="term" value="F:oxidoreductase activity"/>
    <property type="evidence" value="ECO:0007669"/>
    <property type="project" value="UniProtKB-KW"/>
</dbReference>